<accession>A0AAI9GL76</accession>
<protein>
    <submittedName>
        <fullName evidence="1">Uncharacterized protein</fullName>
    </submittedName>
</protein>
<comment type="caution">
    <text evidence="1">The sequence shown here is derived from an EMBL/GenBank/DDBJ whole genome shotgun (WGS) entry which is preliminary data.</text>
</comment>
<reference evidence="1" key="1">
    <citation type="submission" date="2024-02" db="EMBL/GenBank/DDBJ databases">
        <authorList>
            <consortium name="Clinical and Environmental Microbiology Branch: Whole genome sequencing antimicrobial resistance pathogens in the healthcare setting"/>
        </authorList>
    </citation>
    <scope>NUCLEOTIDE SEQUENCE</scope>
    <source>
        <strain evidence="1">2021GO-0154</strain>
    </source>
</reference>
<dbReference type="EMBL" id="ABMABF030000024">
    <property type="protein sequence ID" value="EMJ5136505.1"/>
    <property type="molecule type" value="Genomic_DNA"/>
</dbReference>
<name>A0AAI9GL76_PROST</name>
<organism evidence="1">
    <name type="scientific">Providencia stuartii</name>
    <dbReference type="NCBI Taxonomy" id="588"/>
    <lineage>
        <taxon>Bacteria</taxon>
        <taxon>Pseudomonadati</taxon>
        <taxon>Pseudomonadota</taxon>
        <taxon>Gammaproteobacteria</taxon>
        <taxon>Enterobacterales</taxon>
        <taxon>Morganellaceae</taxon>
        <taxon>Providencia</taxon>
    </lineage>
</organism>
<sequence>MKRITVNIDNKEISDYIELLSKITNKSKSLIINEILDKQILGKATKATKEVLNLNNSVKIKTSSILLKNTSQTPDVYKPLISHKLDISDRFYLPIPDLNFKKDIRLDLMIDMEIINQALIRQLLSIDEYKVFNPNNFYIDKNKDTLCTGIFFINIEKIKILDSLPDEMKMTGQHSPKESIKTIKDIANEIESKLTNIIKSRKKSVHFNEDIPFDNLINIKEMIEIKNEINANQLKLRELYLISPIIAQIEYRGWFLPIHLIDDLNQDIRRYDFLNVKYQSYNEIKENAFLRLKDSFCLLKGRYGFFHCQAFDKPRDISYFCQKYDQLREKKTKRTSVNQGAVINIIQEYSSINNHSLILKSIMKVLRLHNHLSKIIFK</sequence>
<dbReference type="AlphaFoldDB" id="A0AAI9GL76"/>
<evidence type="ECO:0000313" key="1">
    <source>
        <dbReference type="EMBL" id="EMJ5136505.1"/>
    </source>
</evidence>
<proteinExistence type="predicted"/>
<gene>
    <name evidence="1" type="ORF">RG298_004305</name>
</gene>